<dbReference type="AlphaFoldDB" id="A0A0W8I924"/>
<dbReference type="RefSeq" id="WP_058890903.1">
    <property type="nucleotide sequence ID" value="NZ_LQBL01000022.1"/>
</dbReference>
<dbReference type="InterPro" id="IPR000182">
    <property type="entry name" value="GNAT_dom"/>
</dbReference>
<accession>A0A0W8I924</accession>
<evidence type="ECO:0000313" key="2">
    <source>
        <dbReference type="EMBL" id="KUG55794.1"/>
    </source>
</evidence>
<dbReference type="Gene3D" id="3.40.630.30">
    <property type="match status" value="1"/>
</dbReference>
<feature type="domain" description="N-acetyltransferase" evidence="1">
    <location>
        <begin position="19"/>
        <end position="191"/>
    </location>
</feature>
<dbReference type="GO" id="GO:1990189">
    <property type="term" value="F:protein N-terminal-serine acetyltransferase activity"/>
    <property type="evidence" value="ECO:0007669"/>
    <property type="project" value="TreeGrafter"/>
</dbReference>
<dbReference type="Pfam" id="PF13302">
    <property type="entry name" value="Acetyltransf_3"/>
    <property type="match status" value="1"/>
</dbReference>
<dbReference type="EMBL" id="LQBL01000022">
    <property type="protein sequence ID" value="KUG55794.1"/>
    <property type="molecule type" value="Genomic_DNA"/>
</dbReference>
<dbReference type="OrthoDB" id="5242221at2"/>
<organism evidence="2 3">
    <name type="scientific">Serinicoccus chungangensis</name>
    <dbReference type="NCBI Taxonomy" id="767452"/>
    <lineage>
        <taxon>Bacteria</taxon>
        <taxon>Bacillati</taxon>
        <taxon>Actinomycetota</taxon>
        <taxon>Actinomycetes</taxon>
        <taxon>Micrococcales</taxon>
        <taxon>Ornithinimicrobiaceae</taxon>
        <taxon>Serinicoccus</taxon>
    </lineage>
</organism>
<dbReference type="SUPFAM" id="SSF55729">
    <property type="entry name" value="Acyl-CoA N-acyltransferases (Nat)"/>
    <property type="match status" value="1"/>
</dbReference>
<evidence type="ECO:0000259" key="1">
    <source>
        <dbReference type="PROSITE" id="PS51186"/>
    </source>
</evidence>
<comment type="caution">
    <text evidence="2">The sequence shown here is derived from an EMBL/GenBank/DDBJ whole genome shotgun (WGS) entry which is preliminary data.</text>
</comment>
<gene>
    <name evidence="2" type="ORF">AVL62_05775</name>
</gene>
<name>A0A0W8I924_9MICO</name>
<proteinExistence type="predicted"/>
<dbReference type="PANTHER" id="PTHR43441:SF2">
    <property type="entry name" value="FAMILY ACETYLTRANSFERASE, PUTATIVE (AFU_ORTHOLOGUE AFUA_7G00850)-RELATED"/>
    <property type="match status" value="1"/>
</dbReference>
<reference evidence="2 3" key="1">
    <citation type="submission" date="2015-12" db="EMBL/GenBank/DDBJ databases">
        <title>Serinicoccus chungangenesis strain CD08_5 genome sequencing and assembly.</title>
        <authorList>
            <person name="Chander A.M."/>
            <person name="Kaur G."/>
            <person name="Nair G.R."/>
            <person name="Dhawan D.K."/>
            <person name="Kochhar R.K."/>
            <person name="Mayilraj S."/>
            <person name="Bhadada S.K."/>
        </authorList>
    </citation>
    <scope>NUCLEOTIDE SEQUENCE [LARGE SCALE GENOMIC DNA]</scope>
    <source>
        <strain evidence="2 3">CD08_5</strain>
    </source>
</reference>
<dbReference type="PROSITE" id="PS51186">
    <property type="entry name" value="GNAT"/>
    <property type="match status" value="1"/>
</dbReference>
<dbReference type="InterPro" id="IPR051908">
    <property type="entry name" value="Ribosomal_N-acetyltransferase"/>
</dbReference>
<dbReference type="STRING" id="767452.AVL62_05775"/>
<dbReference type="PANTHER" id="PTHR43441">
    <property type="entry name" value="RIBOSOMAL-PROTEIN-SERINE ACETYLTRANSFERASE"/>
    <property type="match status" value="1"/>
</dbReference>
<dbReference type="InterPro" id="IPR016181">
    <property type="entry name" value="Acyl_CoA_acyltransferase"/>
</dbReference>
<dbReference type="GO" id="GO:0008999">
    <property type="term" value="F:protein-N-terminal-alanine acetyltransferase activity"/>
    <property type="evidence" value="ECO:0007669"/>
    <property type="project" value="TreeGrafter"/>
</dbReference>
<protein>
    <submittedName>
        <fullName evidence="2">Alanine acetyltransferase</fullName>
    </submittedName>
</protein>
<dbReference type="Proteomes" id="UP000054837">
    <property type="component" value="Unassembled WGS sequence"/>
</dbReference>
<dbReference type="GO" id="GO:0005737">
    <property type="term" value="C:cytoplasm"/>
    <property type="evidence" value="ECO:0007669"/>
    <property type="project" value="TreeGrafter"/>
</dbReference>
<keyword evidence="3" id="KW-1185">Reference proteome</keyword>
<sequence>MSWAWPARVRQELPDGRQLTLRGLVRSDRAEWEDLRRRNAAWLRPWESTAPQDRSGGLPFHQMRRVNDRAARDGLTLPFVIDVDGRIRGQMQLFDVLWGARRSGWAGYWLDRGATGRGVATWALAALVDHALLEVGLHRVEVAIRPENSASLAVVARLAIPEEGRQRGLMHVDGGWADHRSFAVLTEDLRPGGYAPGGLVASLHGRAG</sequence>
<evidence type="ECO:0000313" key="3">
    <source>
        <dbReference type="Proteomes" id="UP000054837"/>
    </source>
</evidence>
<keyword evidence="2" id="KW-0808">Transferase</keyword>